<feature type="compositionally biased region" description="Low complexity" evidence="6">
    <location>
        <begin position="167"/>
        <end position="185"/>
    </location>
</feature>
<keyword evidence="5" id="KW-0539">Nucleus</keyword>
<dbReference type="GO" id="GO:0003677">
    <property type="term" value="F:DNA binding"/>
    <property type="evidence" value="ECO:0007669"/>
    <property type="project" value="UniProtKB-KW"/>
</dbReference>
<comment type="subcellular location">
    <subcellularLocation>
        <location evidence="1">Nucleus</location>
    </subcellularLocation>
</comment>
<dbReference type="OrthoDB" id="1226293at2759"/>
<comment type="caution">
    <text evidence="8">The sequence shown here is derived from an EMBL/GenBank/DDBJ whole genome shotgun (WGS) entry which is preliminary data.</text>
</comment>
<dbReference type="Gene3D" id="3.30.730.10">
    <property type="entry name" value="AP2/ERF domain"/>
    <property type="match status" value="1"/>
</dbReference>
<evidence type="ECO:0000313" key="8">
    <source>
        <dbReference type="EMBL" id="TVU51270.1"/>
    </source>
</evidence>
<feature type="region of interest" description="Disordered" evidence="6">
    <location>
        <begin position="323"/>
        <end position="371"/>
    </location>
</feature>
<evidence type="ECO:0000256" key="4">
    <source>
        <dbReference type="ARBA" id="ARBA00023163"/>
    </source>
</evidence>
<dbReference type="Pfam" id="PF00847">
    <property type="entry name" value="AP2"/>
    <property type="match status" value="1"/>
</dbReference>
<sequence>MLLMTRLQQRGLAKKAAAAVLAANGGAPPPPPEGTTYDGVRLRPWGKWSAETRDSPTTRVWLGSYDTAVEAACAYDAAVRTLRPGARTNFPEPPEVDKEERVAVVLAHVAGVKRKREEKVEKEARLKMEEAAEAANAAAVSAVALRSPAAAATEGDGSSSSQVAPDPAGEASASETAPSPAGGASVSKVATAPGGEASGSQSLFAPALTPTTPFAFHFPIPHAIPPPPAFHIEPSPAPASSAPVGNAFTSHFPPGFAPTPLNFNFPNAMAPPPPAFHLASASTSSTAPPTQERLAALISLAQLRDLWRQRDLVASSFYQQPPLATPAATHNPPPQPSVAPAMDNSSEGTSTSGGMSGGEKELPSSFPGATITDARLEELAMAEIEFSKWVHHKSSP</sequence>
<dbReference type="InterPro" id="IPR036955">
    <property type="entry name" value="AP2/ERF_dom_sf"/>
</dbReference>
<dbReference type="CDD" id="cd00018">
    <property type="entry name" value="AP2"/>
    <property type="match status" value="1"/>
</dbReference>
<keyword evidence="2" id="KW-0805">Transcription regulation</keyword>
<feature type="region of interest" description="Disordered" evidence="6">
    <location>
        <begin position="151"/>
        <end position="204"/>
    </location>
</feature>
<evidence type="ECO:0000256" key="6">
    <source>
        <dbReference type="SAM" id="MobiDB-lite"/>
    </source>
</evidence>
<dbReference type="InterPro" id="IPR016177">
    <property type="entry name" value="DNA-bd_dom_sf"/>
</dbReference>
<dbReference type="GO" id="GO:0003700">
    <property type="term" value="F:DNA-binding transcription factor activity"/>
    <property type="evidence" value="ECO:0007669"/>
    <property type="project" value="InterPro"/>
</dbReference>
<dbReference type="Gramene" id="TVU51270">
    <property type="protein sequence ID" value="TVU51270"/>
    <property type="gene ID" value="EJB05_02681"/>
</dbReference>
<dbReference type="PANTHER" id="PTHR31677:SF202">
    <property type="entry name" value="ETHYLENE-RESPONSIVE TRANSCRIPTION FACTOR 12"/>
    <property type="match status" value="1"/>
</dbReference>
<dbReference type="Proteomes" id="UP000324897">
    <property type="component" value="Chromosome 6"/>
</dbReference>
<dbReference type="PANTHER" id="PTHR31677">
    <property type="entry name" value="AP2 DOMAIN CLASS TRANSCRIPTION FACTOR"/>
    <property type="match status" value="1"/>
</dbReference>
<dbReference type="SMART" id="SM00380">
    <property type="entry name" value="AP2"/>
    <property type="match status" value="1"/>
</dbReference>
<dbReference type="GO" id="GO:0005634">
    <property type="term" value="C:nucleus"/>
    <property type="evidence" value="ECO:0007669"/>
    <property type="project" value="UniProtKB-SubCell"/>
</dbReference>
<dbReference type="PROSITE" id="PS51032">
    <property type="entry name" value="AP2_ERF"/>
    <property type="match status" value="1"/>
</dbReference>
<evidence type="ECO:0000259" key="7">
    <source>
        <dbReference type="PROSITE" id="PS51032"/>
    </source>
</evidence>
<feature type="domain" description="AP2/ERF" evidence="7">
    <location>
        <begin position="36"/>
        <end position="91"/>
    </location>
</feature>
<protein>
    <recommendedName>
        <fullName evidence="7">AP2/ERF domain-containing protein</fullName>
    </recommendedName>
</protein>
<dbReference type="PRINTS" id="PR00367">
    <property type="entry name" value="ETHRSPELEMNT"/>
</dbReference>
<dbReference type="EMBL" id="RWGY01000002">
    <property type="protein sequence ID" value="TVU51270.1"/>
    <property type="molecule type" value="Genomic_DNA"/>
</dbReference>
<accession>A0A5J9WVJ3</accession>
<keyword evidence="9" id="KW-1185">Reference proteome</keyword>
<dbReference type="SUPFAM" id="SSF54171">
    <property type="entry name" value="DNA-binding domain"/>
    <property type="match status" value="1"/>
</dbReference>
<evidence type="ECO:0000313" key="9">
    <source>
        <dbReference type="Proteomes" id="UP000324897"/>
    </source>
</evidence>
<organism evidence="8 9">
    <name type="scientific">Eragrostis curvula</name>
    <name type="common">weeping love grass</name>
    <dbReference type="NCBI Taxonomy" id="38414"/>
    <lineage>
        <taxon>Eukaryota</taxon>
        <taxon>Viridiplantae</taxon>
        <taxon>Streptophyta</taxon>
        <taxon>Embryophyta</taxon>
        <taxon>Tracheophyta</taxon>
        <taxon>Spermatophyta</taxon>
        <taxon>Magnoliopsida</taxon>
        <taxon>Liliopsida</taxon>
        <taxon>Poales</taxon>
        <taxon>Poaceae</taxon>
        <taxon>PACMAD clade</taxon>
        <taxon>Chloridoideae</taxon>
        <taxon>Eragrostideae</taxon>
        <taxon>Eragrostidinae</taxon>
        <taxon>Eragrostis</taxon>
    </lineage>
</organism>
<evidence type="ECO:0000256" key="5">
    <source>
        <dbReference type="ARBA" id="ARBA00023242"/>
    </source>
</evidence>
<proteinExistence type="predicted"/>
<reference evidence="8 9" key="1">
    <citation type="journal article" date="2019" name="Sci. Rep.">
        <title>A high-quality genome of Eragrostis curvula grass provides insights into Poaceae evolution and supports new strategies to enhance forage quality.</title>
        <authorList>
            <person name="Carballo J."/>
            <person name="Santos B.A.C.M."/>
            <person name="Zappacosta D."/>
            <person name="Garbus I."/>
            <person name="Selva J.P."/>
            <person name="Gallo C.A."/>
            <person name="Diaz A."/>
            <person name="Albertini E."/>
            <person name="Caccamo M."/>
            <person name="Echenique V."/>
        </authorList>
    </citation>
    <scope>NUCLEOTIDE SEQUENCE [LARGE SCALE GENOMIC DNA]</scope>
    <source>
        <strain evidence="9">cv. Victoria</strain>
        <tissue evidence="8">Leaf</tissue>
    </source>
</reference>
<name>A0A5J9WVJ3_9POAL</name>
<dbReference type="InterPro" id="IPR001471">
    <property type="entry name" value="AP2/ERF_dom"/>
</dbReference>
<keyword evidence="4" id="KW-0804">Transcription</keyword>
<evidence type="ECO:0000256" key="1">
    <source>
        <dbReference type="ARBA" id="ARBA00004123"/>
    </source>
</evidence>
<evidence type="ECO:0000256" key="3">
    <source>
        <dbReference type="ARBA" id="ARBA00023125"/>
    </source>
</evidence>
<keyword evidence="3" id="KW-0238">DNA-binding</keyword>
<dbReference type="AlphaFoldDB" id="A0A5J9WVJ3"/>
<feature type="non-terminal residue" evidence="8">
    <location>
        <position position="1"/>
    </location>
</feature>
<evidence type="ECO:0000256" key="2">
    <source>
        <dbReference type="ARBA" id="ARBA00023015"/>
    </source>
</evidence>
<gene>
    <name evidence="8" type="ORF">EJB05_02681</name>
</gene>